<dbReference type="VEuPathDB" id="FungiDB:RhiirFUN_001685"/>
<reference evidence="1" key="3">
    <citation type="submission" date="2020-05" db="EMBL/GenBank/DDBJ databases">
        <authorList>
            <person name="Rincon C."/>
            <person name="Sanders R I."/>
            <person name="Robbins C."/>
            <person name="Chaturvedi A."/>
        </authorList>
    </citation>
    <scope>NUCLEOTIDE SEQUENCE</scope>
    <source>
        <strain evidence="1">CHB12</strain>
    </source>
</reference>
<gene>
    <name evidence="1" type="ORF">CHRIB12_LOCUS990</name>
    <name evidence="2" type="ORF">RhiirA1_469807</name>
</gene>
<reference evidence="2 3" key="2">
    <citation type="submission" date="2017-10" db="EMBL/GenBank/DDBJ databases">
        <title>Genome analyses suggest a sexual origin of heterokaryosis in a supposedly ancient asexual fungus.</title>
        <authorList>
            <person name="Corradi N."/>
            <person name="Sedzielewska K."/>
            <person name="Noel J."/>
            <person name="Charron P."/>
            <person name="Farinelli L."/>
            <person name="Marton T."/>
            <person name="Kruger M."/>
            <person name="Pelin A."/>
            <person name="Brachmann A."/>
            <person name="Corradi N."/>
        </authorList>
    </citation>
    <scope>NUCLEOTIDE SEQUENCE [LARGE SCALE GENOMIC DNA]</scope>
    <source>
        <strain evidence="2 3">A1</strain>
    </source>
</reference>
<comment type="caution">
    <text evidence="2">The sequence shown here is derived from an EMBL/GenBank/DDBJ whole genome shotgun (WGS) entry which is preliminary data.</text>
</comment>
<dbReference type="OrthoDB" id="2343095at2759"/>
<dbReference type="AlphaFoldDB" id="A0A2I1F404"/>
<name>A0A2I1F404_9GLOM</name>
<dbReference type="Proteomes" id="UP000232688">
    <property type="component" value="Unassembled WGS sequence"/>
</dbReference>
<sequence>MEPLRTNNNIVKNHTNVVLHVANKAKKLINNINNKTNAETGNQISIELNELYEFLPEILDAFEKEESENQENIGNQELAFSCTINIVTLEGNSKDRANHIIKMISDIDDYVWMQSMHRYTCNGCIKITIFEDLASSNIEIKHHLHPKKADTSISPEIKQFILDNIDLLPREIYKRLVEQGLDINIRQKQVHFLLEQMKFRYLHFLSFFRQLMMQVP</sequence>
<dbReference type="Proteomes" id="UP000684084">
    <property type="component" value="Unassembled WGS sequence"/>
</dbReference>
<protein>
    <submittedName>
        <fullName evidence="2">Uncharacterized protein</fullName>
    </submittedName>
</protein>
<dbReference type="VEuPathDB" id="FungiDB:FUN_006604"/>
<organism evidence="2 3">
    <name type="scientific">Rhizophagus irregularis</name>
    <dbReference type="NCBI Taxonomy" id="588596"/>
    <lineage>
        <taxon>Eukaryota</taxon>
        <taxon>Fungi</taxon>
        <taxon>Fungi incertae sedis</taxon>
        <taxon>Mucoromycota</taxon>
        <taxon>Glomeromycotina</taxon>
        <taxon>Glomeromycetes</taxon>
        <taxon>Glomerales</taxon>
        <taxon>Glomeraceae</taxon>
        <taxon>Rhizophagus</taxon>
    </lineage>
</organism>
<dbReference type="EMBL" id="CAGKOT010000001">
    <property type="protein sequence ID" value="CAB5302832.1"/>
    <property type="molecule type" value="Genomic_DNA"/>
</dbReference>
<proteinExistence type="predicted"/>
<dbReference type="VEuPathDB" id="FungiDB:RhiirA1_469807"/>
<evidence type="ECO:0000313" key="3">
    <source>
        <dbReference type="Proteomes" id="UP000232688"/>
    </source>
</evidence>
<dbReference type="EMBL" id="LLXH01001383">
    <property type="protein sequence ID" value="PKC59196.1"/>
    <property type="molecule type" value="Genomic_DNA"/>
</dbReference>
<dbReference type="VEuPathDB" id="FungiDB:RhiirFUN_001684"/>
<evidence type="ECO:0000313" key="1">
    <source>
        <dbReference type="EMBL" id="CAB5302832.1"/>
    </source>
</evidence>
<reference evidence="2 3" key="1">
    <citation type="submission" date="2017-10" db="EMBL/GenBank/DDBJ databases">
        <title>Extensive intraspecific genome diversity in a model arbuscular mycorrhizal fungus.</title>
        <authorList>
            <person name="Chen E.C.H."/>
            <person name="Morin E."/>
            <person name="Baudet D."/>
            <person name="Noel J."/>
            <person name="Ndikumana S."/>
            <person name="Charron P."/>
            <person name="St-Onge C."/>
            <person name="Giorgi J."/>
            <person name="Grigoriev I.V."/>
            <person name="Roux C."/>
            <person name="Martin F.M."/>
            <person name="Corradi N."/>
        </authorList>
    </citation>
    <scope>NUCLEOTIDE SEQUENCE [LARGE SCALE GENOMIC DNA]</scope>
    <source>
        <strain evidence="2 3">A1</strain>
    </source>
</reference>
<evidence type="ECO:0000313" key="2">
    <source>
        <dbReference type="EMBL" id="PKC59196.1"/>
    </source>
</evidence>
<accession>A0A2I1F404</accession>